<dbReference type="InterPro" id="IPR019533">
    <property type="entry name" value="Peptidase_S26"/>
</dbReference>
<evidence type="ECO:0000256" key="6">
    <source>
        <dbReference type="SAM" id="MobiDB-lite"/>
    </source>
</evidence>
<dbReference type="InterPro" id="IPR036286">
    <property type="entry name" value="LexA/Signal_pep-like_sf"/>
</dbReference>
<dbReference type="SUPFAM" id="SSF51306">
    <property type="entry name" value="LexA/Signal peptidase"/>
    <property type="match status" value="1"/>
</dbReference>
<feature type="domain" description="Peptidase S26" evidence="8">
    <location>
        <begin position="32"/>
        <end position="111"/>
    </location>
</feature>
<evidence type="ECO:0000313" key="10">
    <source>
        <dbReference type="Proteomes" id="UP000199220"/>
    </source>
</evidence>
<sequence length="196" mass="20713">MRIVAERARRTAGVGALARVGDVALTVLAAAGALCIVLVVLAFTLNISLIMFSTGSMTPTIPAGSVALVREVPATEIEVGDVVTVDRPAALPVTHRVTEVLGTDGEQVTFTMQGDANADPDPAPYTVSQVRLVLGSVPHLASVIVWFQDPVVLGCLTLVAAGLVTWAFWPRQSRRAVDPEPARADPDQERDTLDHT</sequence>
<evidence type="ECO:0000259" key="8">
    <source>
        <dbReference type="Pfam" id="PF10502"/>
    </source>
</evidence>
<dbReference type="NCBIfam" id="TIGR02228">
    <property type="entry name" value="sigpep_I_arch"/>
    <property type="match status" value="1"/>
</dbReference>
<reference evidence="10" key="1">
    <citation type="submission" date="2016-10" db="EMBL/GenBank/DDBJ databases">
        <authorList>
            <person name="Varghese N."/>
            <person name="Submissions S."/>
        </authorList>
    </citation>
    <scope>NUCLEOTIDE SEQUENCE [LARGE SCALE GENOMIC DNA]</scope>
    <source>
        <strain evidence="10">DSM 21368</strain>
    </source>
</reference>
<evidence type="ECO:0000256" key="5">
    <source>
        <dbReference type="NCBIfam" id="TIGR02228"/>
    </source>
</evidence>
<evidence type="ECO:0000313" key="9">
    <source>
        <dbReference type="EMBL" id="SEE75939.1"/>
    </source>
</evidence>
<dbReference type="STRING" id="648782.SAMN04488554_2791"/>
<accession>A0A1H5LFY6</accession>
<feature type="transmembrane region" description="Helical" evidence="7">
    <location>
        <begin position="27"/>
        <end position="52"/>
    </location>
</feature>
<name>A0A1H5LFY6_9MICO</name>
<feature type="transmembrane region" description="Helical" evidence="7">
    <location>
        <begin position="151"/>
        <end position="169"/>
    </location>
</feature>
<evidence type="ECO:0000256" key="3">
    <source>
        <dbReference type="ARBA" id="ARBA00022989"/>
    </source>
</evidence>
<dbReference type="GO" id="GO:0004252">
    <property type="term" value="F:serine-type endopeptidase activity"/>
    <property type="evidence" value="ECO:0007669"/>
    <property type="project" value="UniProtKB-UniRule"/>
</dbReference>
<evidence type="ECO:0000256" key="2">
    <source>
        <dbReference type="ARBA" id="ARBA00022692"/>
    </source>
</evidence>
<dbReference type="GO" id="GO:0009003">
    <property type="term" value="F:signal peptidase activity"/>
    <property type="evidence" value="ECO:0007669"/>
    <property type="project" value="UniProtKB-EC"/>
</dbReference>
<dbReference type="GO" id="GO:0016020">
    <property type="term" value="C:membrane"/>
    <property type="evidence" value="ECO:0007669"/>
    <property type="project" value="UniProtKB-SubCell"/>
</dbReference>
<dbReference type="Pfam" id="PF10502">
    <property type="entry name" value="Peptidase_S26"/>
    <property type="match status" value="1"/>
</dbReference>
<protein>
    <recommendedName>
        <fullName evidence="5">Signal peptidase I</fullName>
        <ecNumber evidence="5">3.4.21.89</ecNumber>
    </recommendedName>
</protein>
<proteinExistence type="predicted"/>
<evidence type="ECO:0000256" key="1">
    <source>
        <dbReference type="ARBA" id="ARBA00004370"/>
    </source>
</evidence>
<dbReference type="GO" id="GO:0006465">
    <property type="term" value="P:signal peptide processing"/>
    <property type="evidence" value="ECO:0007669"/>
    <property type="project" value="UniProtKB-UniRule"/>
</dbReference>
<keyword evidence="4 7" id="KW-0472">Membrane</keyword>
<keyword evidence="2 7" id="KW-0812">Transmembrane</keyword>
<comment type="subcellular location">
    <subcellularLocation>
        <location evidence="1">Membrane</location>
    </subcellularLocation>
</comment>
<dbReference type="EMBL" id="FNTX01000002">
    <property type="protein sequence ID" value="SEE75939.1"/>
    <property type="molecule type" value="Genomic_DNA"/>
</dbReference>
<dbReference type="AlphaFoldDB" id="A0A1H5LFY6"/>
<evidence type="ECO:0000256" key="4">
    <source>
        <dbReference type="ARBA" id="ARBA00023136"/>
    </source>
</evidence>
<keyword evidence="10" id="KW-1185">Reference proteome</keyword>
<gene>
    <name evidence="9" type="ORF">SAMN04488554_2791</name>
</gene>
<organism evidence="9 10">
    <name type="scientific">Ruania alba</name>
    <dbReference type="NCBI Taxonomy" id="648782"/>
    <lineage>
        <taxon>Bacteria</taxon>
        <taxon>Bacillati</taxon>
        <taxon>Actinomycetota</taxon>
        <taxon>Actinomycetes</taxon>
        <taxon>Micrococcales</taxon>
        <taxon>Ruaniaceae</taxon>
        <taxon>Ruania</taxon>
    </lineage>
</organism>
<feature type="region of interest" description="Disordered" evidence="6">
    <location>
        <begin position="175"/>
        <end position="196"/>
    </location>
</feature>
<dbReference type="Proteomes" id="UP000199220">
    <property type="component" value="Unassembled WGS sequence"/>
</dbReference>
<dbReference type="InterPro" id="IPR001733">
    <property type="entry name" value="Peptidase_S26B"/>
</dbReference>
<dbReference type="CDD" id="cd06530">
    <property type="entry name" value="S26_SPase_I"/>
    <property type="match status" value="1"/>
</dbReference>
<keyword evidence="3 7" id="KW-1133">Transmembrane helix</keyword>
<dbReference type="EC" id="3.4.21.89" evidence="5"/>
<evidence type="ECO:0000256" key="7">
    <source>
        <dbReference type="SAM" id="Phobius"/>
    </source>
</evidence>